<dbReference type="InterPro" id="IPR008979">
    <property type="entry name" value="Galactose-bd-like_sf"/>
</dbReference>
<feature type="domain" description="F5/8 type C" evidence="12">
    <location>
        <begin position="403"/>
        <end position="545"/>
    </location>
</feature>
<evidence type="ECO:0000256" key="8">
    <source>
        <dbReference type="ARBA" id="ARBA00023295"/>
    </source>
</evidence>
<dbReference type="Gene3D" id="2.60.120.260">
    <property type="entry name" value="Galactose-binding domain-like"/>
    <property type="match status" value="2"/>
</dbReference>
<dbReference type="GO" id="GO:0008061">
    <property type="term" value="F:chitin binding"/>
    <property type="evidence" value="ECO:0007669"/>
    <property type="project" value="InterPro"/>
</dbReference>
<evidence type="ECO:0000259" key="14">
    <source>
        <dbReference type="PROSITE" id="PS51910"/>
    </source>
</evidence>
<sequence length="771" mass="80938">MKLKILQSAVLTLALWLSIAGAAMAQAKVVGYVPNWIDINSYANTLDYSKVTHLNIAFENANSSGNLSFNSAGNNLITRAHANNVKVLVSIGGGSASEDANQRNIYFNLISASQRAAFIQKLTAYVTAHNLDGLDIDLEGPAINGDYGDFIRDLANALHPMGKIITAALSEGYGGTNVPTATLQHFDFINIMAYDATGPWNPNAPGQHSSYAYAQNAITYWQGRGLPVAKTVLGVPFYGWGFGAAFRNGDYSYSELVNTYAGAENQDQVGSTIYYNGIPTIKAKTTLALQRGAGVMIWHLAADATGAKSLLLAIDQVIKGSGTDTQAPTAPASLRSTTTSATSVALAWNASTDNVAVTSYEVFRGGVSVGTTASTAFTATGLTANTSYSFTVKAKDAAGNVSAASAALTVTTGTMATNIALNKTVTVSSVEIAGLEGPKAVDGNATTRWSSVQAVDPQWISVDLGASYSVTGVKVTWEAAYATAYQIQISADGSTWNDLKSISGNTALVNDHAGLSGTGRYLRILGTARGTVYGYSIYELEIYGTAAPTSANLALGKTATSSSIEGTGLEASKAVDGNATTTRWASIEAVDPQWLSVDLGASYAISSVRVTWEAAYASTYAIEISTDGSTWNNLKSITGNTALVNNHTGLSGTGRYIRIYGTARGTAWGYSIFELEVYGTAAVQAASIAPLTDASISVYPTLTEDHVTIQLPEGGQHLAVVTVVNAYGRSFISQTVTENKTTLQLSSLPQGQYIIQVISGQAKAVKRIWKK</sequence>
<evidence type="ECO:0000256" key="11">
    <source>
        <dbReference type="SAM" id="SignalP"/>
    </source>
</evidence>
<keyword evidence="8 10" id="KW-0326">Glycosidase</keyword>
<organism evidence="15 16">
    <name type="scientific">Dawidia cretensis</name>
    <dbReference type="NCBI Taxonomy" id="2782350"/>
    <lineage>
        <taxon>Bacteria</taxon>
        <taxon>Pseudomonadati</taxon>
        <taxon>Bacteroidota</taxon>
        <taxon>Cytophagia</taxon>
        <taxon>Cytophagales</taxon>
        <taxon>Chryseotaleaceae</taxon>
        <taxon>Dawidia</taxon>
    </lineage>
</organism>
<dbReference type="SUPFAM" id="SSF49265">
    <property type="entry name" value="Fibronectin type III"/>
    <property type="match status" value="1"/>
</dbReference>
<dbReference type="Pfam" id="PF00704">
    <property type="entry name" value="Glyco_hydro_18"/>
    <property type="match status" value="1"/>
</dbReference>
<dbReference type="FunFam" id="2.60.40.10:FF:001114">
    <property type="entry name" value="Chitinase A1"/>
    <property type="match status" value="1"/>
</dbReference>
<evidence type="ECO:0000256" key="1">
    <source>
        <dbReference type="ARBA" id="ARBA00000822"/>
    </source>
</evidence>
<keyword evidence="6" id="KW-0146">Chitin degradation</keyword>
<proteinExistence type="inferred from homology"/>
<comment type="similarity">
    <text evidence="2">Belongs to the glycosyl hydrolase 18 family. Chitinase class II subfamily.</text>
</comment>
<comment type="caution">
    <text evidence="15">The sequence shown here is derived from an EMBL/GenBank/DDBJ whole genome shotgun (WGS) entry which is preliminary data.</text>
</comment>
<evidence type="ECO:0000259" key="12">
    <source>
        <dbReference type="PROSITE" id="PS50022"/>
    </source>
</evidence>
<gene>
    <name evidence="15" type="ORF">KK062_09315</name>
</gene>
<keyword evidence="7" id="KW-0119">Carbohydrate metabolism</keyword>
<dbReference type="PROSITE" id="PS51910">
    <property type="entry name" value="GH18_2"/>
    <property type="match status" value="1"/>
</dbReference>
<protein>
    <recommendedName>
        <fullName evidence="3">chitinase</fullName>
        <ecNumber evidence="3">3.2.1.14</ecNumber>
    </recommendedName>
</protein>
<dbReference type="SMART" id="SM00060">
    <property type="entry name" value="FN3"/>
    <property type="match status" value="2"/>
</dbReference>
<dbReference type="SUPFAM" id="SSF51445">
    <property type="entry name" value="(Trans)glycosidases"/>
    <property type="match status" value="1"/>
</dbReference>
<accession>A0AAP2DYK8</accession>
<dbReference type="CDD" id="cd00063">
    <property type="entry name" value="FN3"/>
    <property type="match status" value="1"/>
</dbReference>
<evidence type="ECO:0000256" key="2">
    <source>
        <dbReference type="ARBA" id="ARBA00009121"/>
    </source>
</evidence>
<reference evidence="15 16" key="1">
    <citation type="submission" date="2021-05" db="EMBL/GenBank/DDBJ databases">
        <title>A Polyphasic approach of four new species of the genus Ohtaekwangia: Ohtaekwangia histidinii sp. nov., Ohtaekwangia cretensis sp. nov., Ohtaekwangia indiensis sp. nov., Ohtaekwangia reichenbachii sp. nov. from diverse environment.</title>
        <authorList>
            <person name="Octaviana S."/>
        </authorList>
    </citation>
    <scope>NUCLEOTIDE SEQUENCE [LARGE SCALE GENOMIC DNA]</scope>
    <source>
        <strain evidence="15 16">PWU5</strain>
    </source>
</reference>
<dbReference type="PROSITE" id="PS01095">
    <property type="entry name" value="GH18_1"/>
    <property type="match status" value="1"/>
</dbReference>
<dbReference type="PANTHER" id="PTHR11177:SF317">
    <property type="entry name" value="CHITINASE 12-RELATED"/>
    <property type="match status" value="1"/>
</dbReference>
<evidence type="ECO:0000256" key="4">
    <source>
        <dbReference type="ARBA" id="ARBA00022729"/>
    </source>
</evidence>
<dbReference type="Pfam" id="PF00041">
    <property type="entry name" value="fn3"/>
    <property type="match status" value="1"/>
</dbReference>
<keyword evidence="16" id="KW-1185">Reference proteome</keyword>
<dbReference type="GO" id="GO:0008843">
    <property type="term" value="F:endochitinase activity"/>
    <property type="evidence" value="ECO:0007669"/>
    <property type="project" value="UniProtKB-EC"/>
</dbReference>
<feature type="domain" description="GH18" evidence="14">
    <location>
        <begin position="27"/>
        <end position="321"/>
    </location>
</feature>
<dbReference type="NCBIfam" id="TIGR04183">
    <property type="entry name" value="Por_Secre_tail"/>
    <property type="match status" value="1"/>
</dbReference>
<dbReference type="SMART" id="SM00231">
    <property type="entry name" value="FA58C"/>
    <property type="match status" value="2"/>
</dbReference>
<dbReference type="InterPro" id="IPR017853">
    <property type="entry name" value="GH"/>
</dbReference>
<dbReference type="Pfam" id="PF18962">
    <property type="entry name" value="Por_Secre_tail"/>
    <property type="match status" value="1"/>
</dbReference>
<dbReference type="EC" id="3.2.1.14" evidence="3"/>
<evidence type="ECO:0000256" key="5">
    <source>
        <dbReference type="ARBA" id="ARBA00022801"/>
    </source>
</evidence>
<feature type="domain" description="F5/8 type C" evidence="12">
    <location>
        <begin position="546"/>
        <end position="680"/>
    </location>
</feature>
<dbReference type="InterPro" id="IPR026444">
    <property type="entry name" value="Secre_tail"/>
</dbReference>
<dbReference type="Proteomes" id="UP001319080">
    <property type="component" value="Unassembled WGS sequence"/>
</dbReference>
<evidence type="ECO:0000256" key="9">
    <source>
        <dbReference type="ARBA" id="ARBA00023326"/>
    </source>
</evidence>
<dbReference type="Gene3D" id="2.60.40.10">
    <property type="entry name" value="Immunoglobulins"/>
    <property type="match status" value="1"/>
</dbReference>
<evidence type="ECO:0000313" key="15">
    <source>
        <dbReference type="EMBL" id="MBT1708422.1"/>
    </source>
</evidence>
<dbReference type="InterPro" id="IPR011583">
    <property type="entry name" value="Chitinase_II/V-like_cat"/>
</dbReference>
<dbReference type="InterPro" id="IPR001579">
    <property type="entry name" value="Glyco_hydro_18_chit_AS"/>
</dbReference>
<keyword evidence="9" id="KW-0624">Polysaccharide degradation</keyword>
<evidence type="ECO:0000313" key="16">
    <source>
        <dbReference type="Proteomes" id="UP001319080"/>
    </source>
</evidence>
<dbReference type="Pfam" id="PF00754">
    <property type="entry name" value="F5_F8_type_C"/>
    <property type="match status" value="2"/>
</dbReference>
<dbReference type="GO" id="GO:0005576">
    <property type="term" value="C:extracellular region"/>
    <property type="evidence" value="ECO:0007669"/>
    <property type="project" value="TreeGrafter"/>
</dbReference>
<feature type="signal peptide" evidence="11">
    <location>
        <begin position="1"/>
        <end position="25"/>
    </location>
</feature>
<keyword evidence="4 11" id="KW-0732">Signal</keyword>
<dbReference type="GO" id="GO:0006032">
    <property type="term" value="P:chitin catabolic process"/>
    <property type="evidence" value="ECO:0007669"/>
    <property type="project" value="UniProtKB-KW"/>
</dbReference>
<dbReference type="Gene3D" id="3.40.5.30">
    <property type="entry name" value="(Trans)glycosidases - domain 2"/>
    <property type="match status" value="1"/>
</dbReference>
<dbReference type="InterPro" id="IPR013783">
    <property type="entry name" value="Ig-like_fold"/>
</dbReference>
<evidence type="ECO:0000256" key="3">
    <source>
        <dbReference type="ARBA" id="ARBA00012729"/>
    </source>
</evidence>
<dbReference type="Gene3D" id="3.20.20.80">
    <property type="entry name" value="Glycosidases"/>
    <property type="match status" value="1"/>
</dbReference>
<dbReference type="SUPFAM" id="SSF49785">
    <property type="entry name" value="Galactose-binding domain-like"/>
    <property type="match status" value="2"/>
</dbReference>
<dbReference type="AlphaFoldDB" id="A0AAP2DYK8"/>
<name>A0AAP2DYK8_9BACT</name>
<keyword evidence="5 10" id="KW-0378">Hydrolase</keyword>
<dbReference type="InterPro" id="IPR000421">
    <property type="entry name" value="FA58C"/>
</dbReference>
<dbReference type="SMART" id="SM00636">
    <property type="entry name" value="Glyco_18"/>
    <property type="match status" value="1"/>
</dbReference>
<dbReference type="GO" id="GO:0000272">
    <property type="term" value="P:polysaccharide catabolic process"/>
    <property type="evidence" value="ECO:0007669"/>
    <property type="project" value="UniProtKB-KW"/>
</dbReference>
<dbReference type="RefSeq" id="WP_254084013.1">
    <property type="nucleotide sequence ID" value="NZ_JAHESE010000006.1"/>
</dbReference>
<evidence type="ECO:0000256" key="6">
    <source>
        <dbReference type="ARBA" id="ARBA00023024"/>
    </source>
</evidence>
<evidence type="ECO:0000259" key="13">
    <source>
        <dbReference type="PROSITE" id="PS50853"/>
    </source>
</evidence>
<dbReference type="PROSITE" id="PS50022">
    <property type="entry name" value="FA58C_3"/>
    <property type="match status" value="2"/>
</dbReference>
<comment type="catalytic activity">
    <reaction evidence="1">
        <text>Random endo-hydrolysis of N-acetyl-beta-D-glucosaminide (1-&gt;4)-beta-linkages in chitin and chitodextrins.</text>
        <dbReference type="EC" id="3.2.1.14"/>
    </reaction>
</comment>
<evidence type="ECO:0000256" key="10">
    <source>
        <dbReference type="RuleBase" id="RU000489"/>
    </source>
</evidence>
<dbReference type="InterPro" id="IPR001223">
    <property type="entry name" value="Glyco_hydro18_cat"/>
</dbReference>
<dbReference type="PANTHER" id="PTHR11177">
    <property type="entry name" value="CHITINASE"/>
    <property type="match status" value="1"/>
</dbReference>
<dbReference type="PROSITE" id="PS50853">
    <property type="entry name" value="FN3"/>
    <property type="match status" value="1"/>
</dbReference>
<dbReference type="InterPro" id="IPR036116">
    <property type="entry name" value="FN3_sf"/>
</dbReference>
<evidence type="ECO:0000256" key="7">
    <source>
        <dbReference type="ARBA" id="ARBA00023277"/>
    </source>
</evidence>
<feature type="chain" id="PRO_5042904436" description="chitinase" evidence="11">
    <location>
        <begin position="26"/>
        <end position="771"/>
    </location>
</feature>
<dbReference type="InterPro" id="IPR003961">
    <property type="entry name" value="FN3_dom"/>
</dbReference>
<dbReference type="EMBL" id="JAHESE010000006">
    <property type="protein sequence ID" value="MBT1708422.1"/>
    <property type="molecule type" value="Genomic_DNA"/>
</dbReference>
<dbReference type="InterPro" id="IPR050314">
    <property type="entry name" value="Glycosyl_Hydrlase_18"/>
</dbReference>
<feature type="domain" description="Fibronectin type-III" evidence="13">
    <location>
        <begin position="330"/>
        <end position="417"/>
    </location>
</feature>